<dbReference type="InterPro" id="IPR029056">
    <property type="entry name" value="Ribokinase-like"/>
</dbReference>
<dbReference type="InterPro" id="IPR002173">
    <property type="entry name" value="Carboh/pur_kinase_PfkB_CS"/>
</dbReference>
<dbReference type="EMBL" id="SMAK01000006">
    <property type="protein sequence ID" value="TCT09845.1"/>
    <property type="molecule type" value="Genomic_DNA"/>
</dbReference>
<accession>A0A4R3ME70</accession>
<dbReference type="SUPFAM" id="SSF53613">
    <property type="entry name" value="Ribokinase-like"/>
    <property type="match status" value="1"/>
</dbReference>
<comment type="caution">
    <text evidence="4">The sequence shown here is derived from an EMBL/GenBank/DDBJ whole genome shotgun (WGS) entry which is preliminary data.</text>
</comment>
<feature type="domain" description="Carbohydrate kinase PfkB" evidence="3">
    <location>
        <begin position="265"/>
        <end position="348"/>
    </location>
</feature>
<name>A0A4R3ME70_9HYPH</name>
<reference evidence="4 5" key="1">
    <citation type="submission" date="2019-03" db="EMBL/GenBank/DDBJ databases">
        <title>Genomic Encyclopedia of Type Strains, Phase IV (KMG-IV): sequencing the most valuable type-strain genomes for metagenomic binning, comparative biology and taxonomic classification.</title>
        <authorList>
            <person name="Goeker M."/>
        </authorList>
    </citation>
    <scope>NUCLEOTIDE SEQUENCE [LARGE SCALE GENOMIC DNA]</scope>
    <source>
        <strain evidence="4 5">DSM 19345</strain>
    </source>
</reference>
<dbReference type="Pfam" id="PF00294">
    <property type="entry name" value="PfkB"/>
    <property type="match status" value="2"/>
</dbReference>
<organism evidence="4 5">
    <name type="scientific">Tepidamorphus gemmatus</name>
    <dbReference type="NCBI Taxonomy" id="747076"/>
    <lineage>
        <taxon>Bacteria</taxon>
        <taxon>Pseudomonadati</taxon>
        <taxon>Pseudomonadota</taxon>
        <taxon>Alphaproteobacteria</taxon>
        <taxon>Hyphomicrobiales</taxon>
        <taxon>Tepidamorphaceae</taxon>
        <taxon>Tepidamorphus</taxon>
    </lineage>
</organism>
<keyword evidence="2 4" id="KW-0418">Kinase</keyword>
<dbReference type="AlphaFoldDB" id="A0A4R3ME70"/>
<sequence>MAEGSGQVAGGHAVTVGSATVDIITIIASRDIERVTMANATASFLLLEEGRKIEAEGITIHPGGGAANTAVCFARLGIPAAPLVKIGRDLNGAKVLESFAREGLSDRLVRYTDELGTGITVMIASHDRNAAVFTFRGANTLIRAGDIPADAFAGASIVHVAGLSNESADQHPDIVRRARKAGAFVSNNPGIRQLTARGEAFFAALSDIDMLSINRIEAEAMLPGLMRHGGPGPCRDHLPDNPPQLMRRGLVGSGFDMPLEAFCRAVHRLGPRYVTVTDGTDGAYLSDAGELWHCPPLKVKVAGTVGAGDAFSATLGAWLMEGRGAESALRAAAANAAAVVAAIDAQSGLLRRTELTRWIEAAPPDFVARRLV</sequence>
<keyword evidence="1" id="KW-0808">Transferase</keyword>
<dbReference type="Proteomes" id="UP000295678">
    <property type="component" value="Unassembled WGS sequence"/>
</dbReference>
<dbReference type="PANTHER" id="PTHR10584">
    <property type="entry name" value="SUGAR KINASE"/>
    <property type="match status" value="1"/>
</dbReference>
<dbReference type="OrthoDB" id="9792663at2"/>
<dbReference type="Gene3D" id="3.40.1190.20">
    <property type="match status" value="1"/>
</dbReference>
<evidence type="ECO:0000256" key="2">
    <source>
        <dbReference type="ARBA" id="ARBA00022777"/>
    </source>
</evidence>
<dbReference type="GO" id="GO:0016301">
    <property type="term" value="F:kinase activity"/>
    <property type="evidence" value="ECO:0007669"/>
    <property type="project" value="UniProtKB-KW"/>
</dbReference>
<dbReference type="PANTHER" id="PTHR10584:SF166">
    <property type="entry name" value="RIBOKINASE"/>
    <property type="match status" value="1"/>
</dbReference>
<dbReference type="RefSeq" id="WP_132806681.1">
    <property type="nucleotide sequence ID" value="NZ_SMAK01000006.1"/>
</dbReference>
<dbReference type="PROSITE" id="PS00583">
    <property type="entry name" value="PFKB_KINASES_1"/>
    <property type="match status" value="1"/>
</dbReference>
<keyword evidence="5" id="KW-1185">Reference proteome</keyword>
<dbReference type="InterPro" id="IPR011611">
    <property type="entry name" value="PfkB_dom"/>
</dbReference>
<feature type="domain" description="Carbohydrate kinase PfkB" evidence="3">
    <location>
        <begin position="49"/>
        <end position="222"/>
    </location>
</feature>
<evidence type="ECO:0000259" key="3">
    <source>
        <dbReference type="Pfam" id="PF00294"/>
    </source>
</evidence>
<proteinExistence type="predicted"/>
<gene>
    <name evidence="4" type="ORF">EDC22_10639</name>
</gene>
<protein>
    <submittedName>
        <fullName evidence="4">Ribokinase</fullName>
    </submittedName>
</protein>
<evidence type="ECO:0000313" key="5">
    <source>
        <dbReference type="Proteomes" id="UP000295678"/>
    </source>
</evidence>
<evidence type="ECO:0000313" key="4">
    <source>
        <dbReference type="EMBL" id="TCT09845.1"/>
    </source>
</evidence>
<evidence type="ECO:0000256" key="1">
    <source>
        <dbReference type="ARBA" id="ARBA00022679"/>
    </source>
</evidence>